<dbReference type="SUPFAM" id="SSF53850">
    <property type="entry name" value="Periplasmic binding protein-like II"/>
    <property type="match status" value="1"/>
</dbReference>
<dbReference type="FunFam" id="1.10.10.10:FF:000001">
    <property type="entry name" value="LysR family transcriptional regulator"/>
    <property type="match status" value="1"/>
</dbReference>
<reference evidence="5" key="1">
    <citation type="submission" date="2021-10" db="EMBL/GenBank/DDBJ databases">
        <authorList>
            <person name="Mesa V."/>
        </authorList>
    </citation>
    <scope>NUCLEOTIDE SEQUENCE</scope>
    <source>
        <strain evidence="5">CC3_PB</strain>
    </source>
</reference>
<name>A0AA86JV04_9CLOT</name>
<keyword evidence="3" id="KW-0238">DNA-binding</keyword>
<dbReference type="Proteomes" id="UP000789738">
    <property type="component" value="Unassembled WGS sequence"/>
</dbReference>
<dbReference type="PROSITE" id="PS50931">
    <property type="entry name" value="HTH_LYSR"/>
    <property type="match status" value="1"/>
</dbReference>
<dbReference type="InterPro" id="IPR050950">
    <property type="entry name" value="HTH-type_LysR_regulators"/>
</dbReference>
<evidence type="ECO:0000256" key="2">
    <source>
        <dbReference type="ARBA" id="ARBA00023015"/>
    </source>
</evidence>
<dbReference type="SUPFAM" id="SSF46785">
    <property type="entry name" value="Winged helix' DNA-binding domain"/>
    <property type="match status" value="1"/>
</dbReference>
<dbReference type="PRINTS" id="PR00039">
    <property type="entry name" value="HTHLYSR"/>
</dbReference>
<dbReference type="AlphaFoldDB" id="A0AA86JV04"/>
<comment type="caution">
    <text evidence="5">The sequence shown here is derived from an EMBL/GenBank/DDBJ whole genome shotgun (WGS) entry which is preliminary data.</text>
</comment>
<dbReference type="GO" id="GO:0003677">
    <property type="term" value="F:DNA binding"/>
    <property type="evidence" value="ECO:0007669"/>
    <property type="project" value="UniProtKB-KW"/>
</dbReference>
<comment type="similarity">
    <text evidence="1">Belongs to the LysR transcriptional regulatory family.</text>
</comment>
<dbReference type="PANTHER" id="PTHR30419">
    <property type="entry name" value="HTH-TYPE TRANSCRIPTIONAL REGULATOR YBHD"/>
    <property type="match status" value="1"/>
</dbReference>
<dbReference type="InterPro" id="IPR036390">
    <property type="entry name" value="WH_DNA-bd_sf"/>
</dbReference>
<gene>
    <name evidence="5" type="ORF">CNEO_44456</name>
</gene>
<sequence>MDIDYIKEFVVTAETMNFLEASESLFISQSSLSKHIKTLEKELGVPLFERTTRKVSLSDYGVTFLEYAKQIANLQYQYTTALINKTENIKHTLTIGSIPIMTPYKITDALIKFKLENKNFSINLIENESSNLKELLRENKCELAFIREENDDDNEFAKIPYTSDKLCAILPSYHPLAHESEIKLDQLKDEDFLLLQPQSILYNLSINACKRADFTPKITFTAKNAENIIDLIGKGMGVSILTKKPIQYMANSRVSIVDITPKISTPIKIYYKKEKSLSLAAKHFINCIQLPD</sequence>
<evidence type="ECO:0000313" key="5">
    <source>
        <dbReference type="EMBL" id="CAG9709878.1"/>
    </source>
</evidence>
<dbReference type="InterPro" id="IPR036388">
    <property type="entry name" value="WH-like_DNA-bd_sf"/>
</dbReference>
<evidence type="ECO:0000256" key="4">
    <source>
        <dbReference type="ARBA" id="ARBA00023163"/>
    </source>
</evidence>
<dbReference type="CDD" id="cd05466">
    <property type="entry name" value="PBP2_LTTR_substrate"/>
    <property type="match status" value="1"/>
</dbReference>
<dbReference type="InterPro" id="IPR000847">
    <property type="entry name" value="LysR_HTH_N"/>
</dbReference>
<evidence type="ECO:0000256" key="1">
    <source>
        <dbReference type="ARBA" id="ARBA00009437"/>
    </source>
</evidence>
<protein>
    <submittedName>
        <fullName evidence="5">Transcriptional regulator</fullName>
    </submittedName>
</protein>
<dbReference type="EMBL" id="CAKJVE010000004">
    <property type="protein sequence ID" value="CAG9709878.1"/>
    <property type="molecule type" value="Genomic_DNA"/>
</dbReference>
<dbReference type="PANTHER" id="PTHR30419:SF8">
    <property type="entry name" value="NITROGEN ASSIMILATION TRANSCRIPTIONAL ACTIVATOR-RELATED"/>
    <property type="match status" value="1"/>
</dbReference>
<accession>A0AA86JV04</accession>
<dbReference type="GO" id="GO:0003700">
    <property type="term" value="F:DNA-binding transcription factor activity"/>
    <property type="evidence" value="ECO:0007669"/>
    <property type="project" value="InterPro"/>
</dbReference>
<dbReference type="Pfam" id="PF00126">
    <property type="entry name" value="HTH_1"/>
    <property type="match status" value="1"/>
</dbReference>
<keyword evidence="4" id="KW-0804">Transcription</keyword>
<organism evidence="5 6">
    <name type="scientific">Clostridium neonatale</name>
    <dbReference type="NCBI Taxonomy" id="137838"/>
    <lineage>
        <taxon>Bacteria</taxon>
        <taxon>Bacillati</taxon>
        <taxon>Bacillota</taxon>
        <taxon>Clostridia</taxon>
        <taxon>Eubacteriales</taxon>
        <taxon>Clostridiaceae</taxon>
        <taxon>Clostridium</taxon>
    </lineage>
</organism>
<dbReference type="Gene3D" id="1.10.10.10">
    <property type="entry name" value="Winged helix-like DNA-binding domain superfamily/Winged helix DNA-binding domain"/>
    <property type="match status" value="1"/>
</dbReference>
<dbReference type="Pfam" id="PF03466">
    <property type="entry name" value="LysR_substrate"/>
    <property type="match status" value="1"/>
</dbReference>
<evidence type="ECO:0000256" key="3">
    <source>
        <dbReference type="ARBA" id="ARBA00023125"/>
    </source>
</evidence>
<evidence type="ECO:0000313" key="6">
    <source>
        <dbReference type="Proteomes" id="UP000789738"/>
    </source>
</evidence>
<dbReference type="GO" id="GO:0005829">
    <property type="term" value="C:cytosol"/>
    <property type="evidence" value="ECO:0007669"/>
    <property type="project" value="TreeGrafter"/>
</dbReference>
<proteinExistence type="inferred from homology"/>
<keyword evidence="2" id="KW-0805">Transcription regulation</keyword>
<dbReference type="InterPro" id="IPR005119">
    <property type="entry name" value="LysR_subst-bd"/>
</dbReference>
<dbReference type="RefSeq" id="WP_317076790.1">
    <property type="nucleotide sequence ID" value="NZ_CAKJVE010000004.1"/>
</dbReference>
<dbReference type="Gene3D" id="3.40.190.290">
    <property type="match status" value="1"/>
</dbReference>